<feature type="domain" description="THUMP-like" evidence="1">
    <location>
        <begin position="310"/>
        <end position="380"/>
    </location>
</feature>
<dbReference type="InterPro" id="IPR041497">
    <property type="entry name" value="Thump-like"/>
</dbReference>
<dbReference type="Gene3D" id="1.10.10.1110">
    <property type="entry name" value="Methyltransferase PG1098, N-terminal domain"/>
    <property type="match status" value="1"/>
</dbReference>
<keyword evidence="3" id="KW-0489">Methyltransferase</keyword>
<dbReference type="Pfam" id="PF22013">
    <property type="entry name" value="PG_1098_Fer"/>
    <property type="match status" value="1"/>
</dbReference>
<feature type="domain" description="PG-1098 ferredoxin-like" evidence="2">
    <location>
        <begin position="266"/>
        <end position="309"/>
    </location>
</feature>
<dbReference type="RefSeq" id="WP_346761847.1">
    <property type="nucleotide sequence ID" value="NZ_JAUJEB010000009.1"/>
</dbReference>
<comment type="caution">
    <text evidence="3">The sequence shown here is derived from an EMBL/GenBank/DDBJ whole genome shotgun (WGS) entry which is preliminary data.</text>
</comment>
<evidence type="ECO:0000313" key="4">
    <source>
        <dbReference type="Proteomes" id="UP001172083"/>
    </source>
</evidence>
<gene>
    <name evidence="3" type="ORF">QQ020_30865</name>
</gene>
<dbReference type="InterPro" id="IPR054168">
    <property type="entry name" value="PG_1098_Fer"/>
</dbReference>
<sequence>MEHQEDDPANLLLAAGKYPGVPIREVAAQIKARQKAKNKIPSWYQDSAIIFPPALSMEQCSSESTAKLKSEWLKGDKLVDLTGGAGVDTYFLSRRFNQTCYVEKNPALSLLAKHNFARLQAAHIQVHTADALDFLKRNKHPVDWIYIDPARRNEANTKVFRLSDCQPDVTKIQETLFQHTDNVLVKTSPMLDIKMAVKELGQVRKIYVVAVKNEVKEVLYALCRGHESSPDIEALNVLSSGEKDSFSFNSNGESAARMSLDYPQEYLYEPNAAILKAGGFRIIGEYFNLSKLHQHSHLFTSNDYVENFPGRKFKILAVCKYDKKEIQAQIADRKANITTRNFPYSVDVIRKKTRLKPGGDTYVFATTNMDRRLILLVCNKISPVN</sequence>
<evidence type="ECO:0000259" key="2">
    <source>
        <dbReference type="Pfam" id="PF22013"/>
    </source>
</evidence>
<dbReference type="SUPFAM" id="SSF53335">
    <property type="entry name" value="S-adenosyl-L-methionine-dependent methyltransferases"/>
    <property type="match status" value="1"/>
</dbReference>
<dbReference type="EMBL" id="JAUJEB010000009">
    <property type="protein sequence ID" value="MDN5216511.1"/>
    <property type="molecule type" value="Genomic_DNA"/>
</dbReference>
<dbReference type="Proteomes" id="UP001172083">
    <property type="component" value="Unassembled WGS sequence"/>
</dbReference>
<dbReference type="Gene3D" id="3.40.50.150">
    <property type="entry name" value="Vaccinia Virus protein VP39"/>
    <property type="match status" value="1"/>
</dbReference>
<dbReference type="CDD" id="cd02440">
    <property type="entry name" value="AdoMet_MTases"/>
    <property type="match status" value="1"/>
</dbReference>
<reference evidence="3" key="1">
    <citation type="submission" date="2023-06" db="EMBL/GenBank/DDBJ databases">
        <title>Genomic of Agaribacillus aureum.</title>
        <authorList>
            <person name="Wang G."/>
        </authorList>
    </citation>
    <scope>NUCLEOTIDE SEQUENCE</scope>
    <source>
        <strain evidence="3">BMA12</strain>
    </source>
</reference>
<dbReference type="Pfam" id="PF18096">
    <property type="entry name" value="Thump_like"/>
    <property type="match status" value="1"/>
</dbReference>
<organism evidence="3 4">
    <name type="scientific">Agaribacillus aureus</name>
    <dbReference type="NCBI Taxonomy" id="3051825"/>
    <lineage>
        <taxon>Bacteria</taxon>
        <taxon>Pseudomonadati</taxon>
        <taxon>Bacteroidota</taxon>
        <taxon>Cytophagia</taxon>
        <taxon>Cytophagales</taxon>
        <taxon>Splendidivirgaceae</taxon>
        <taxon>Agaribacillus</taxon>
    </lineage>
</organism>
<dbReference type="GO" id="GO:0008168">
    <property type="term" value="F:methyltransferase activity"/>
    <property type="evidence" value="ECO:0007669"/>
    <property type="project" value="UniProtKB-KW"/>
</dbReference>
<dbReference type="InterPro" id="IPR029063">
    <property type="entry name" value="SAM-dependent_MTases_sf"/>
</dbReference>
<dbReference type="GO" id="GO:0032259">
    <property type="term" value="P:methylation"/>
    <property type="evidence" value="ECO:0007669"/>
    <property type="project" value="UniProtKB-KW"/>
</dbReference>
<evidence type="ECO:0000259" key="1">
    <source>
        <dbReference type="Pfam" id="PF18096"/>
    </source>
</evidence>
<name>A0ABT8LH41_9BACT</name>
<protein>
    <submittedName>
        <fullName evidence="3">RsmD family RNA methyltransferase</fullName>
    </submittedName>
</protein>
<proteinExistence type="predicted"/>
<keyword evidence="4" id="KW-1185">Reference proteome</keyword>
<accession>A0ABT8LH41</accession>
<evidence type="ECO:0000313" key="3">
    <source>
        <dbReference type="EMBL" id="MDN5216511.1"/>
    </source>
</evidence>
<keyword evidence="3" id="KW-0808">Transferase</keyword>
<dbReference type="Pfam" id="PF03602">
    <property type="entry name" value="Cons_hypoth95"/>
    <property type="match status" value="1"/>
</dbReference>